<dbReference type="PROSITE" id="PS51125">
    <property type="entry name" value="NHL"/>
    <property type="match status" value="1"/>
</dbReference>
<evidence type="ECO:0000313" key="6">
    <source>
        <dbReference type="EMBL" id="MFD2158188.1"/>
    </source>
</evidence>
<gene>
    <name evidence="6" type="ORF">ACFSW8_04700</name>
</gene>
<dbReference type="InterPro" id="IPR001258">
    <property type="entry name" value="NHL_repeat"/>
</dbReference>
<feature type="repeat" description="NHL" evidence="4">
    <location>
        <begin position="197"/>
        <end position="243"/>
    </location>
</feature>
<evidence type="ECO:0000256" key="4">
    <source>
        <dbReference type="PROSITE-ProRule" id="PRU00504"/>
    </source>
</evidence>
<dbReference type="InterPro" id="IPR011042">
    <property type="entry name" value="6-blade_b-propeller_TolB-like"/>
</dbReference>
<protein>
    <submittedName>
        <fullName evidence="6">NHL repeat-containing protein</fullName>
    </submittedName>
</protein>
<dbReference type="PANTHER" id="PTHR10680:SF38">
    <property type="entry name" value="BLL1368 PROTEIN"/>
    <property type="match status" value="1"/>
</dbReference>
<keyword evidence="7" id="KW-1185">Reference proteome</keyword>
<keyword evidence="3" id="KW-0325">Glycoprotein</keyword>
<evidence type="ECO:0000313" key="7">
    <source>
        <dbReference type="Proteomes" id="UP001597389"/>
    </source>
</evidence>
<keyword evidence="2" id="KW-0677">Repeat</keyword>
<evidence type="ECO:0000256" key="3">
    <source>
        <dbReference type="ARBA" id="ARBA00023180"/>
    </source>
</evidence>
<accession>A0ABW4Z880</accession>
<reference evidence="7" key="1">
    <citation type="journal article" date="2019" name="Int. J. Syst. Evol. Microbiol.">
        <title>The Global Catalogue of Microorganisms (GCM) 10K type strain sequencing project: providing services to taxonomists for standard genome sequencing and annotation.</title>
        <authorList>
            <consortium name="The Broad Institute Genomics Platform"/>
            <consortium name="The Broad Institute Genome Sequencing Center for Infectious Disease"/>
            <person name="Wu L."/>
            <person name="Ma J."/>
        </authorList>
    </citation>
    <scope>NUCLEOTIDE SEQUENCE [LARGE SCALE GENOMIC DNA]</scope>
    <source>
        <strain evidence="7">CCUG 57942</strain>
    </source>
</reference>
<organism evidence="6 7">
    <name type="scientific">Rubritalea tangerina</name>
    <dbReference type="NCBI Taxonomy" id="430798"/>
    <lineage>
        <taxon>Bacteria</taxon>
        <taxon>Pseudomonadati</taxon>
        <taxon>Verrucomicrobiota</taxon>
        <taxon>Verrucomicrobiia</taxon>
        <taxon>Verrucomicrobiales</taxon>
        <taxon>Rubritaleaceae</taxon>
        <taxon>Rubritalea</taxon>
    </lineage>
</organism>
<feature type="chain" id="PRO_5046047614" evidence="5">
    <location>
        <begin position="22"/>
        <end position="345"/>
    </location>
</feature>
<feature type="signal peptide" evidence="5">
    <location>
        <begin position="1"/>
        <end position="21"/>
    </location>
</feature>
<evidence type="ECO:0000256" key="2">
    <source>
        <dbReference type="ARBA" id="ARBA00022737"/>
    </source>
</evidence>
<keyword evidence="1 5" id="KW-0732">Signal</keyword>
<evidence type="ECO:0000256" key="5">
    <source>
        <dbReference type="SAM" id="SignalP"/>
    </source>
</evidence>
<dbReference type="Gene3D" id="2.120.10.30">
    <property type="entry name" value="TolB, C-terminal domain"/>
    <property type="match status" value="1"/>
</dbReference>
<comment type="caution">
    <text evidence="6">The sequence shown here is derived from an EMBL/GenBank/DDBJ whole genome shotgun (WGS) entry which is preliminary data.</text>
</comment>
<dbReference type="SUPFAM" id="SSF101898">
    <property type="entry name" value="NHL repeat"/>
    <property type="match status" value="1"/>
</dbReference>
<proteinExistence type="predicted"/>
<dbReference type="RefSeq" id="WP_377090349.1">
    <property type="nucleotide sequence ID" value="NZ_JBHSJL010000014.1"/>
</dbReference>
<sequence>MKNTPIALMCCLSITSNVLYAHEHHNHAAKDVIAEPNKPTGSGEFIYQADPNWGTLENGENLGPTHGGVAIDEAGLIYLSTDGKASIYVFNESGSLVKTIAPQARGLHQITIRKEGDKEYIYGAQLNAYGGKRIEKILKLDLDGNTIIEIPNEKSGKIPGGFSGMTGVAVAPDGSIFCSIGYGSQYIHKFDNQGKHLFHFGKRGKKYNQLKTPHNLAIDHRFGTPRLLVVDRENRRLVHYDLEGNFLGIYAKNLRRPCAVSFHKHFCAVAELEARVTILDTEGNHISHLGDNPNKSLWANMKVKPEQQKIGLFSAPHGLSFDSAGNLYVQDWNVTGRATKLTRAK</sequence>
<dbReference type="CDD" id="cd05819">
    <property type="entry name" value="NHL"/>
    <property type="match status" value="1"/>
</dbReference>
<dbReference type="Proteomes" id="UP001597389">
    <property type="component" value="Unassembled WGS sequence"/>
</dbReference>
<name>A0ABW4Z880_9BACT</name>
<dbReference type="PANTHER" id="PTHR10680">
    <property type="entry name" value="PEPTIDYL-GLYCINE ALPHA-AMIDATING MONOOXYGENASE"/>
    <property type="match status" value="1"/>
</dbReference>
<dbReference type="EMBL" id="JBHUJB010000021">
    <property type="protein sequence ID" value="MFD2158188.1"/>
    <property type="molecule type" value="Genomic_DNA"/>
</dbReference>
<evidence type="ECO:0000256" key="1">
    <source>
        <dbReference type="ARBA" id="ARBA00022729"/>
    </source>
</evidence>